<evidence type="ECO:0000256" key="2">
    <source>
        <dbReference type="ARBA" id="ARBA00022692"/>
    </source>
</evidence>
<feature type="transmembrane region" description="Helical" evidence="6">
    <location>
        <begin position="49"/>
        <end position="70"/>
    </location>
</feature>
<keyword evidence="3 6" id="KW-1133">Transmembrane helix</keyword>
<dbReference type="GO" id="GO:0016020">
    <property type="term" value="C:membrane"/>
    <property type="evidence" value="ECO:0007669"/>
    <property type="project" value="UniProtKB-SubCell"/>
</dbReference>
<protein>
    <recommendedName>
        <fullName evidence="7">Rhodopsin domain-containing protein</fullName>
    </recommendedName>
</protein>
<keyword evidence="9" id="KW-1185">Reference proteome</keyword>
<dbReference type="OrthoDB" id="10017208at2759"/>
<dbReference type="PANTHER" id="PTHR33048">
    <property type="entry name" value="PTH11-LIKE INTEGRAL MEMBRANE PROTEIN (AFU_ORTHOLOGUE AFUA_5G11245)"/>
    <property type="match status" value="1"/>
</dbReference>
<proteinExistence type="inferred from homology"/>
<evidence type="ECO:0000256" key="6">
    <source>
        <dbReference type="SAM" id="Phobius"/>
    </source>
</evidence>
<evidence type="ECO:0000313" key="9">
    <source>
        <dbReference type="Proteomes" id="UP000297716"/>
    </source>
</evidence>
<feature type="transmembrane region" description="Helical" evidence="6">
    <location>
        <begin position="175"/>
        <end position="194"/>
    </location>
</feature>
<feature type="transmembrane region" description="Helical" evidence="6">
    <location>
        <begin position="20"/>
        <end position="37"/>
    </location>
</feature>
<evidence type="ECO:0000313" key="8">
    <source>
        <dbReference type="EMBL" id="TGJ82834.1"/>
    </source>
</evidence>
<sequence length="381" mass="43067">MAFNIYTISRCGQELFTVDIIFTVLDLVFLGLRFWALRFSRRKFQPDDFFALFAFVAKSVLTGAAIWGTWNGLGKHITELNLDQLTVQVKLLLISEFTYLTGTACVKLTMLFLYHRIYTTPVFRRWNYGAIAFVALYFISFIPVFLTNCIPLSQYWDPKPTGWCRDTLIFDNATVAANLLLDFAVLILPLPVLWRLQMSIRDKLTVTSMFSIGLVTIALVSWRFGVTLKTRDSPDWTRSLCKVGEIASLEIHLGIIGVCIPTLGPLFNAYISPALHKMGITKSTSTSKSGGKNLYLETIGGSTLNKRSRKYTELSESVDHIISRDDDSIKLTPTVDGRVVAECTSRPINATRTPDHGPGRIHVQRDIEAQYHPKKVDYFEE</sequence>
<evidence type="ECO:0000259" key="7">
    <source>
        <dbReference type="Pfam" id="PF20684"/>
    </source>
</evidence>
<evidence type="ECO:0000256" key="1">
    <source>
        <dbReference type="ARBA" id="ARBA00004141"/>
    </source>
</evidence>
<feature type="domain" description="Rhodopsin" evidence="7">
    <location>
        <begin position="32"/>
        <end position="268"/>
    </location>
</feature>
<keyword evidence="2 6" id="KW-0812">Transmembrane</keyword>
<organism evidence="8 9">
    <name type="scientific">Xylaria hypoxylon</name>
    <dbReference type="NCBI Taxonomy" id="37992"/>
    <lineage>
        <taxon>Eukaryota</taxon>
        <taxon>Fungi</taxon>
        <taxon>Dikarya</taxon>
        <taxon>Ascomycota</taxon>
        <taxon>Pezizomycotina</taxon>
        <taxon>Sordariomycetes</taxon>
        <taxon>Xylariomycetidae</taxon>
        <taxon>Xylariales</taxon>
        <taxon>Xylariaceae</taxon>
        <taxon>Xylaria</taxon>
    </lineage>
</organism>
<feature type="transmembrane region" description="Helical" evidence="6">
    <location>
        <begin position="126"/>
        <end position="146"/>
    </location>
</feature>
<dbReference type="InterPro" id="IPR049326">
    <property type="entry name" value="Rhodopsin_dom_fungi"/>
</dbReference>
<dbReference type="Proteomes" id="UP000297716">
    <property type="component" value="Unassembled WGS sequence"/>
</dbReference>
<dbReference type="EMBL" id="SKBN01000114">
    <property type="protein sequence ID" value="TGJ82834.1"/>
    <property type="molecule type" value="Genomic_DNA"/>
</dbReference>
<reference evidence="8 9" key="1">
    <citation type="submission" date="2019-03" db="EMBL/GenBank/DDBJ databases">
        <title>Draft genome sequence of Xylaria hypoxylon DSM 108379, a ubiquitous saprotrophic-parasitic fungi on hardwood.</title>
        <authorList>
            <person name="Buettner E."/>
            <person name="Leonhardt S."/>
            <person name="Gebauer A.M."/>
            <person name="Liers C."/>
            <person name="Hofrichter M."/>
            <person name="Kellner H."/>
        </authorList>
    </citation>
    <scope>NUCLEOTIDE SEQUENCE [LARGE SCALE GENOMIC DNA]</scope>
    <source>
        <strain evidence="8 9">DSM 108379</strain>
    </source>
</reference>
<evidence type="ECO:0000256" key="3">
    <source>
        <dbReference type="ARBA" id="ARBA00022989"/>
    </source>
</evidence>
<keyword evidence="4 6" id="KW-0472">Membrane</keyword>
<feature type="transmembrane region" description="Helical" evidence="6">
    <location>
        <begin position="90"/>
        <end position="114"/>
    </location>
</feature>
<evidence type="ECO:0000256" key="5">
    <source>
        <dbReference type="ARBA" id="ARBA00038359"/>
    </source>
</evidence>
<gene>
    <name evidence="8" type="ORF">E0Z10_g5933</name>
</gene>
<feature type="transmembrane region" description="Helical" evidence="6">
    <location>
        <begin position="246"/>
        <end position="271"/>
    </location>
</feature>
<comment type="subcellular location">
    <subcellularLocation>
        <location evidence="1">Membrane</location>
        <topology evidence="1">Multi-pass membrane protein</topology>
    </subcellularLocation>
</comment>
<dbReference type="Pfam" id="PF20684">
    <property type="entry name" value="Fung_rhodopsin"/>
    <property type="match status" value="1"/>
</dbReference>
<evidence type="ECO:0000256" key="4">
    <source>
        <dbReference type="ARBA" id="ARBA00023136"/>
    </source>
</evidence>
<dbReference type="PANTHER" id="PTHR33048:SF47">
    <property type="entry name" value="INTEGRAL MEMBRANE PROTEIN-RELATED"/>
    <property type="match status" value="1"/>
</dbReference>
<comment type="similarity">
    <text evidence="5">Belongs to the SAT4 family.</text>
</comment>
<feature type="transmembrane region" description="Helical" evidence="6">
    <location>
        <begin position="206"/>
        <end position="226"/>
    </location>
</feature>
<comment type="caution">
    <text evidence="8">The sequence shown here is derived from an EMBL/GenBank/DDBJ whole genome shotgun (WGS) entry which is preliminary data.</text>
</comment>
<dbReference type="AlphaFoldDB" id="A0A4Z0YFI4"/>
<name>A0A4Z0YFI4_9PEZI</name>
<dbReference type="InterPro" id="IPR052337">
    <property type="entry name" value="SAT4-like"/>
</dbReference>
<accession>A0A4Z0YFI4</accession>